<dbReference type="SFLD" id="SFLDG00002">
    <property type="entry name" value="C1.7:_P-type_atpase_like"/>
    <property type="match status" value="1"/>
</dbReference>
<dbReference type="InterPro" id="IPR044492">
    <property type="entry name" value="P_typ_ATPase_HD_dom"/>
</dbReference>
<dbReference type="SUPFAM" id="SSF55008">
    <property type="entry name" value="HMA, heavy metal-associated domain"/>
    <property type="match status" value="1"/>
</dbReference>
<dbReference type="InterPro" id="IPR051014">
    <property type="entry name" value="Cation_Transport_ATPase_IB"/>
</dbReference>
<evidence type="ECO:0000256" key="3">
    <source>
        <dbReference type="ARBA" id="ARBA00022692"/>
    </source>
</evidence>
<dbReference type="PRINTS" id="PR00119">
    <property type="entry name" value="CATATPASE"/>
</dbReference>
<keyword evidence="3 10" id="KW-0812">Transmembrane</keyword>
<dbReference type="Gene3D" id="2.70.150.10">
    <property type="entry name" value="Calcium-transporting ATPase, cytoplasmic transduction domain A"/>
    <property type="match status" value="1"/>
</dbReference>
<gene>
    <name evidence="13" type="ORF">CSSPTR1EN2_LOCUS1621</name>
</gene>
<evidence type="ECO:0000256" key="5">
    <source>
        <dbReference type="ARBA" id="ARBA00022741"/>
    </source>
</evidence>
<keyword evidence="7" id="KW-1278">Translocase</keyword>
<reference evidence="13 14" key="1">
    <citation type="submission" date="2024-02" db="EMBL/GenBank/DDBJ databases">
        <authorList>
            <consortium name="ELIXIR-Norway"/>
            <consortium name="Elixir Norway"/>
        </authorList>
    </citation>
    <scope>NUCLEOTIDE SEQUENCE [LARGE SCALE GENOMIC DNA]</scope>
</reference>
<feature type="transmembrane region" description="Helical" evidence="10">
    <location>
        <begin position="335"/>
        <end position="354"/>
    </location>
</feature>
<dbReference type="Proteomes" id="UP001497512">
    <property type="component" value="Chromosome 1"/>
</dbReference>
<dbReference type="InterPro" id="IPR036412">
    <property type="entry name" value="HAD-like_sf"/>
</dbReference>
<comment type="similarity">
    <text evidence="2 10">Belongs to the cation transport ATPase (P-type) (TC 3.A.3) family. Type IB subfamily.</text>
</comment>
<protein>
    <recommendedName>
        <fullName evidence="12">HMA domain-containing protein</fullName>
    </recommendedName>
</protein>
<evidence type="ECO:0000256" key="6">
    <source>
        <dbReference type="ARBA" id="ARBA00022840"/>
    </source>
</evidence>
<evidence type="ECO:0000256" key="9">
    <source>
        <dbReference type="ARBA" id="ARBA00023136"/>
    </source>
</evidence>
<comment type="subcellular location">
    <subcellularLocation>
        <location evidence="1">Membrane</location>
        <topology evidence="1">Multi-pass membrane protein</topology>
    </subcellularLocation>
</comment>
<keyword evidence="5 10" id="KW-0547">Nucleotide-binding</keyword>
<dbReference type="PANTHER" id="PTHR48085:SF5">
    <property type="entry name" value="CADMIUM_ZINC-TRANSPORTING ATPASE HMA4-RELATED"/>
    <property type="match status" value="1"/>
</dbReference>
<dbReference type="SFLD" id="SFLDF00027">
    <property type="entry name" value="p-type_atpase"/>
    <property type="match status" value="1"/>
</dbReference>
<sequence length="1154" mass="123255">MDLQKDILQQWKSSGKKKDSVKLSLPPKLDSGLGKTTLDVMGICCPNEVPLIKKLLQSIPGVEEVSVNVTSKTVTVLHDQFLVTDAHLVKALNEARMDASIHLRGEWKTGRKWPSPWTISSGVLLGIAFFQYLYQPLKWVALGSVGLGIPPLVLRIMAALKSFILDINILMLIAVGGAIGLGDYLEAGSIAFLFTLADWLESRSSDKARAALAEIVDFAPRSAVLLDSGLCVHVEDVKVGSLLLVKAGEMVPIDGEVVSGKCSVDESSLTGESMPLEKDVGATVWAGTVNMSGCMTVKTTALSEDSAVARMVRLVEEAQTQRSHTELLVEKLAKYYTPGIVVAAIVIAVVPWALHMQHQRHWLYLALVLLVVACPCALVISTPVVTTCGIAQAAKLGLLIKGGSFLEVLGRLKVVALDKTGTLSEGNFRVSDVLAVGGISNVQHILHWVACVENKASHPMAVALVGYAHLHGVEPTGEVTEFEIIVGEGVSAIVDGHTVHIGNARMANRLGWEEVDKEIVDSWSSQGATVGWIGVDNIAVGMYSVADQLRPEAVEAVKDLKRLGIRVAMLTGDSESSAAFAHKKIGEVDIHAQLLPEDKVRIVQQLKRTGVTAMVGDGINDAPALAAADVGIAMGVAGTAIAMETADVALMTNDLRKLAIAVELGQSCRWKIGQNVTLSLVTKLVIIGLAAAGYASLWTAVLADVGTCLIVIFNSMRLLKHKSCTDRCCSKLQTLSKVNLHSSSKLEKICCSKPEMDMKCLESGLVELCDEAMASVPNTHRGKLQWLRTHYTQHHQKKKEADKKGSCSKANLTVETKHIVAPSCSNSRYDQGVLTPRGKSNRHNQYHSHHNLEEKHVSGTTCCAKGPSEIKKVALGCCSRLNMPGSQDEGEKRNPLISSDSRCDHQLLGMGARDPNSTEEHEGEHLTSCELKIPYVAPGNGIRRRQLGTKDNLCSSESGGASTGPSFCSHIIEEPCVLACLPGAGNTDSLDNGQNVLLTLEKVEAQGLVLDHTDTSLNHCCSKAVMKPQHADHHTNPVALNPLPPPTQSCCPQMQVSKLLIPEAAGSTCCPGEANEATVLGDECHANCRVPACNTAPPNIGAIEVSSTPSGLKHCVNNGNLTSHMEPHLVLSVNQGTSSPSCSSQSISHSFSTP</sequence>
<dbReference type="Pfam" id="PF00702">
    <property type="entry name" value="Hydrolase"/>
    <property type="match status" value="1"/>
</dbReference>
<dbReference type="SFLD" id="SFLDS00003">
    <property type="entry name" value="Haloacid_Dehalogenase"/>
    <property type="match status" value="1"/>
</dbReference>
<proteinExistence type="inferred from homology"/>
<evidence type="ECO:0000256" key="7">
    <source>
        <dbReference type="ARBA" id="ARBA00022967"/>
    </source>
</evidence>
<dbReference type="InterPro" id="IPR059000">
    <property type="entry name" value="ATPase_P-type_domA"/>
</dbReference>
<dbReference type="Gene3D" id="3.30.70.100">
    <property type="match status" value="1"/>
</dbReference>
<keyword evidence="8 10" id="KW-1133">Transmembrane helix</keyword>
<feature type="transmembrane region" description="Helical" evidence="10">
    <location>
        <begin position="361"/>
        <end position="380"/>
    </location>
</feature>
<dbReference type="SUPFAM" id="SSF56784">
    <property type="entry name" value="HAD-like"/>
    <property type="match status" value="1"/>
</dbReference>
<dbReference type="NCBIfam" id="TIGR01525">
    <property type="entry name" value="ATPase-IB_hvy"/>
    <property type="match status" value="1"/>
</dbReference>
<evidence type="ECO:0000256" key="2">
    <source>
        <dbReference type="ARBA" id="ARBA00006024"/>
    </source>
</evidence>
<dbReference type="InterPro" id="IPR008250">
    <property type="entry name" value="ATPase_P-typ_transduc_dom_A_sf"/>
</dbReference>
<evidence type="ECO:0000256" key="1">
    <source>
        <dbReference type="ARBA" id="ARBA00004141"/>
    </source>
</evidence>
<feature type="compositionally biased region" description="Low complexity" evidence="11">
    <location>
        <begin position="1138"/>
        <end position="1154"/>
    </location>
</feature>
<keyword evidence="4 10" id="KW-0479">Metal-binding</keyword>
<keyword evidence="14" id="KW-1185">Reference proteome</keyword>
<feature type="domain" description="HMA" evidence="12">
    <location>
        <begin position="34"/>
        <end position="100"/>
    </location>
</feature>
<dbReference type="InterPro" id="IPR023298">
    <property type="entry name" value="ATPase_P-typ_TM_dom_sf"/>
</dbReference>
<feature type="transmembrane region" description="Helical" evidence="10">
    <location>
        <begin position="169"/>
        <end position="194"/>
    </location>
</feature>
<dbReference type="Pfam" id="PF00403">
    <property type="entry name" value="HMA"/>
    <property type="match status" value="1"/>
</dbReference>
<dbReference type="InterPro" id="IPR027256">
    <property type="entry name" value="P-typ_ATPase_IB"/>
</dbReference>
<dbReference type="Pfam" id="PF00122">
    <property type="entry name" value="E1-E2_ATPase"/>
    <property type="match status" value="1"/>
</dbReference>
<evidence type="ECO:0000256" key="10">
    <source>
        <dbReference type="RuleBase" id="RU362081"/>
    </source>
</evidence>
<evidence type="ECO:0000256" key="4">
    <source>
        <dbReference type="ARBA" id="ARBA00022723"/>
    </source>
</evidence>
<evidence type="ECO:0000313" key="13">
    <source>
        <dbReference type="EMBL" id="CAK9191899.1"/>
    </source>
</evidence>
<dbReference type="PROSITE" id="PS50846">
    <property type="entry name" value="HMA_2"/>
    <property type="match status" value="1"/>
</dbReference>
<dbReference type="SUPFAM" id="SSF81653">
    <property type="entry name" value="Calcium ATPase, transduction domain A"/>
    <property type="match status" value="1"/>
</dbReference>
<dbReference type="PANTHER" id="PTHR48085">
    <property type="entry name" value="CADMIUM/ZINC-TRANSPORTING ATPASE HMA2-RELATED"/>
    <property type="match status" value="1"/>
</dbReference>
<dbReference type="InterPro" id="IPR023299">
    <property type="entry name" value="ATPase_P-typ_cyto_dom_N"/>
</dbReference>
<evidence type="ECO:0000256" key="8">
    <source>
        <dbReference type="ARBA" id="ARBA00022989"/>
    </source>
</evidence>
<feature type="region of interest" description="Disordered" evidence="11">
    <location>
        <begin position="1134"/>
        <end position="1154"/>
    </location>
</feature>
<accession>A0ABP0TBR7</accession>
<dbReference type="Gene3D" id="3.40.50.1000">
    <property type="entry name" value="HAD superfamily/HAD-like"/>
    <property type="match status" value="1"/>
</dbReference>
<organism evidence="13 14">
    <name type="scientific">Sphagnum troendelagicum</name>
    <dbReference type="NCBI Taxonomy" id="128251"/>
    <lineage>
        <taxon>Eukaryota</taxon>
        <taxon>Viridiplantae</taxon>
        <taxon>Streptophyta</taxon>
        <taxon>Embryophyta</taxon>
        <taxon>Bryophyta</taxon>
        <taxon>Sphagnophytina</taxon>
        <taxon>Sphagnopsida</taxon>
        <taxon>Sphagnales</taxon>
        <taxon>Sphagnaceae</taxon>
        <taxon>Sphagnum</taxon>
    </lineage>
</organism>
<evidence type="ECO:0000259" key="12">
    <source>
        <dbReference type="PROSITE" id="PS50846"/>
    </source>
</evidence>
<dbReference type="EMBL" id="OZ019893">
    <property type="protein sequence ID" value="CAK9191899.1"/>
    <property type="molecule type" value="Genomic_DNA"/>
</dbReference>
<feature type="transmembrane region" description="Helical" evidence="10">
    <location>
        <begin position="139"/>
        <end position="157"/>
    </location>
</feature>
<evidence type="ECO:0000313" key="14">
    <source>
        <dbReference type="Proteomes" id="UP001497512"/>
    </source>
</evidence>
<dbReference type="PRINTS" id="PR00941">
    <property type="entry name" value="CDATPASE"/>
</dbReference>
<keyword evidence="9 10" id="KW-0472">Membrane</keyword>
<dbReference type="Gene3D" id="3.40.1110.10">
    <property type="entry name" value="Calcium-transporting ATPase, cytoplasmic domain N"/>
    <property type="match status" value="1"/>
</dbReference>
<dbReference type="InterPro" id="IPR006121">
    <property type="entry name" value="HMA_dom"/>
</dbReference>
<keyword evidence="6 10" id="KW-0067">ATP-binding</keyword>
<dbReference type="SUPFAM" id="SSF81665">
    <property type="entry name" value="Calcium ATPase, transmembrane domain M"/>
    <property type="match status" value="1"/>
</dbReference>
<dbReference type="InterPro" id="IPR036163">
    <property type="entry name" value="HMA_dom_sf"/>
</dbReference>
<dbReference type="InterPro" id="IPR023214">
    <property type="entry name" value="HAD_sf"/>
</dbReference>
<evidence type="ECO:0000256" key="11">
    <source>
        <dbReference type="SAM" id="MobiDB-lite"/>
    </source>
</evidence>
<dbReference type="CDD" id="cd02079">
    <property type="entry name" value="P-type_ATPase_HM"/>
    <property type="match status" value="1"/>
</dbReference>
<dbReference type="NCBIfam" id="TIGR01494">
    <property type="entry name" value="ATPase_P-type"/>
    <property type="match status" value="1"/>
</dbReference>
<feature type="transmembrane region" description="Helical" evidence="10">
    <location>
        <begin position="113"/>
        <end position="133"/>
    </location>
</feature>
<dbReference type="CDD" id="cd00371">
    <property type="entry name" value="HMA"/>
    <property type="match status" value="1"/>
</dbReference>
<dbReference type="InterPro" id="IPR001757">
    <property type="entry name" value="P_typ_ATPase"/>
</dbReference>
<name>A0ABP0TBR7_9BRYO</name>